<evidence type="ECO:0000313" key="3">
    <source>
        <dbReference type="Proteomes" id="UP000673552"/>
    </source>
</evidence>
<dbReference type="GeneID" id="92510962"/>
<keyword evidence="3" id="KW-1185">Reference proteome</keyword>
<protein>
    <submittedName>
        <fullName evidence="2">Uncharacterized protein</fullName>
    </submittedName>
</protein>
<dbReference type="Proteomes" id="UP000673552">
    <property type="component" value="Unassembled WGS sequence"/>
</dbReference>
<comment type="caution">
    <text evidence="2">The sequence shown here is derived from an EMBL/GenBank/DDBJ whole genome shotgun (WGS) entry which is preliminary data.</text>
</comment>
<gene>
    <name evidence="2" type="ORF">LSCM1_00816</name>
</gene>
<evidence type="ECO:0000313" key="2">
    <source>
        <dbReference type="EMBL" id="KAG5466647.1"/>
    </source>
</evidence>
<accession>A0A836FPI1</accession>
<organism evidence="2 3">
    <name type="scientific">Leishmania martiniquensis</name>
    <dbReference type="NCBI Taxonomy" id="1580590"/>
    <lineage>
        <taxon>Eukaryota</taxon>
        <taxon>Discoba</taxon>
        <taxon>Euglenozoa</taxon>
        <taxon>Kinetoplastea</taxon>
        <taxon>Metakinetoplastina</taxon>
        <taxon>Trypanosomatida</taxon>
        <taxon>Trypanosomatidae</taxon>
        <taxon>Leishmaniinae</taxon>
        <taxon>Leishmania</taxon>
    </lineage>
</organism>
<dbReference type="KEGG" id="lmat:92510962"/>
<evidence type="ECO:0000256" key="1">
    <source>
        <dbReference type="SAM" id="Phobius"/>
    </source>
</evidence>
<dbReference type="EMBL" id="JAFEUZ010000035">
    <property type="protein sequence ID" value="KAG5466647.1"/>
    <property type="molecule type" value="Genomic_DNA"/>
</dbReference>
<keyword evidence="1" id="KW-0472">Membrane</keyword>
<name>A0A836FPI1_9TRYP</name>
<reference evidence="3" key="1">
    <citation type="journal article" date="2021" name="Microbiol. Resour. Announc.">
        <title>LGAAP: Leishmaniinae Genome Assembly and Annotation Pipeline.</title>
        <authorList>
            <person name="Almutairi H."/>
            <person name="Urbaniak M.D."/>
            <person name="Bates M.D."/>
            <person name="Jariyapan N."/>
            <person name="Kwakye-Nuako G."/>
            <person name="Thomaz-Soccol V."/>
            <person name="Al-Salem W.S."/>
            <person name="Dillon R.J."/>
            <person name="Bates P.A."/>
            <person name="Gatherer D."/>
        </authorList>
    </citation>
    <scope>NUCLEOTIDE SEQUENCE [LARGE SCALE GENOMIC DNA]</scope>
</reference>
<dbReference type="RefSeq" id="XP_067174555.1">
    <property type="nucleotide sequence ID" value="XM_067318450.1"/>
</dbReference>
<keyword evidence="1" id="KW-1133">Transmembrane helix</keyword>
<sequence length="378" mass="41289">MLPYGTLWKLDQLLHTAERPQRRTAALRRRQALFYFLWGISLVSVFLVPYHYASLRRLRIDHERELLGLVAPAVDLTQLRMREDEAMQRLRTWSTVRWGDVHNEGNAEDGVGDPGVTADFALVFYHHPSSRTHLNGMFAHPYIRELMGGGAGVLWPRLGDAAEAPAALPHVLHARTLSEVAVEAARNGSRSAKCLISLRRDALQEGVHGTENAGRDDLIRALQATLSQEAGLHRMAIGVPPAAGEMAADARDGRTATEKILAALFLWLASRHTCSHAQEEAISHALAACQAPLSHFLWTSFEWGAPPGGSRATTTIKATVQEEETEPQYLCLCSKHGVLPPDAFVEPSSGTVTPLFLVDPAGLEPSARTCADACLRGG</sequence>
<reference evidence="3" key="2">
    <citation type="journal article" date="2021" name="Sci. Data">
        <title>Chromosome-scale genome sequencing, assembly and annotation of six genomes from subfamily Leishmaniinae.</title>
        <authorList>
            <person name="Almutairi H."/>
            <person name="Urbaniak M.D."/>
            <person name="Bates M.D."/>
            <person name="Jariyapan N."/>
            <person name="Kwakye-Nuako G."/>
            <person name="Thomaz Soccol V."/>
            <person name="Al-Salem W.S."/>
            <person name="Dillon R.J."/>
            <person name="Bates P.A."/>
            <person name="Gatherer D."/>
        </authorList>
    </citation>
    <scope>NUCLEOTIDE SEQUENCE [LARGE SCALE GENOMIC DNA]</scope>
</reference>
<proteinExistence type="predicted"/>
<feature type="transmembrane region" description="Helical" evidence="1">
    <location>
        <begin position="32"/>
        <end position="52"/>
    </location>
</feature>
<keyword evidence="1" id="KW-0812">Transmembrane</keyword>
<dbReference type="OrthoDB" id="272841at2759"/>
<dbReference type="AlphaFoldDB" id="A0A836FPI1"/>